<gene>
    <name evidence="8" type="ORF">SAMN05216464_11064</name>
</gene>
<dbReference type="Pfam" id="PF07980">
    <property type="entry name" value="SusD_RagB"/>
    <property type="match status" value="1"/>
</dbReference>
<dbReference type="CDD" id="cd08977">
    <property type="entry name" value="SusD"/>
    <property type="match status" value="1"/>
</dbReference>
<evidence type="ECO:0000256" key="4">
    <source>
        <dbReference type="ARBA" id="ARBA00023136"/>
    </source>
</evidence>
<evidence type="ECO:0000256" key="2">
    <source>
        <dbReference type="ARBA" id="ARBA00006275"/>
    </source>
</evidence>
<dbReference type="SUPFAM" id="SSF48452">
    <property type="entry name" value="TPR-like"/>
    <property type="match status" value="1"/>
</dbReference>
<sequence length="499" mass="55710">MKIFNGITMKKIDINYKKLLLVIGVMALACSGCRKFLDVGTPITKISGNNAYNDDATATAVITGLYGQLSNNYFYSTYLPATSLFEELSADNLVLFDPPSQAGFDSYYKNALEPTYAASGETYWRTTYQLLYTINTAIVELTGNKNLTPAVSKRLLGEAYFLRAFCYFYLVNIYGDVPLVLTPDYVKNIAIPRTSSALVYDKVSDDLAQAEKLLDYNYAALDVTKTTSDRLRPNLAAVNALQARVYLYRNNYSAAEAAATKVISLSIFSLGNLNEVFLKNSAETIWALQPVTSGYNTVEGQFFKLNSDGPDRDHPIYASASFVNSFEKGDGRKTGWLSSVTTTAGDTYFYPDKYKVPFIDGSTEITEYPIVLRLSEQYLIRAEARNEQGNSVGAVADLNAIRSRSRLIPTPAVPDPLPALRASLSKTELKPLIMRERRVELFAEWGHRWFDLKRSETIDAVMTEAEVYKGGIWEHFKTLYPVPVKEILLDPALTQNQGY</sequence>
<evidence type="ECO:0000313" key="8">
    <source>
        <dbReference type="EMBL" id="SDE85468.1"/>
    </source>
</evidence>
<keyword evidence="3" id="KW-0732">Signal</keyword>
<dbReference type="GO" id="GO:0009279">
    <property type="term" value="C:cell outer membrane"/>
    <property type="evidence" value="ECO:0007669"/>
    <property type="project" value="UniProtKB-SubCell"/>
</dbReference>
<evidence type="ECO:0000256" key="1">
    <source>
        <dbReference type="ARBA" id="ARBA00004442"/>
    </source>
</evidence>
<dbReference type="InterPro" id="IPR011990">
    <property type="entry name" value="TPR-like_helical_dom_sf"/>
</dbReference>
<dbReference type="Pfam" id="PF14322">
    <property type="entry name" value="SusD-like_3"/>
    <property type="match status" value="1"/>
</dbReference>
<proteinExistence type="inferred from homology"/>
<reference evidence="8 9" key="1">
    <citation type="submission" date="2016-10" db="EMBL/GenBank/DDBJ databases">
        <authorList>
            <person name="de Groot N.N."/>
        </authorList>
    </citation>
    <scope>NUCLEOTIDE SEQUENCE [LARGE SCALE GENOMIC DNA]</scope>
    <source>
        <strain evidence="8 9">47C3B</strain>
    </source>
</reference>
<keyword evidence="4" id="KW-0472">Membrane</keyword>
<dbReference type="PROSITE" id="PS51257">
    <property type="entry name" value="PROKAR_LIPOPROTEIN"/>
    <property type="match status" value="1"/>
</dbReference>
<evidence type="ECO:0000313" key="9">
    <source>
        <dbReference type="Proteomes" id="UP000199072"/>
    </source>
</evidence>
<evidence type="ECO:0000259" key="6">
    <source>
        <dbReference type="Pfam" id="PF07980"/>
    </source>
</evidence>
<comment type="subcellular location">
    <subcellularLocation>
        <location evidence="1">Cell outer membrane</location>
    </subcellularLocation>
</comment>
<feature type="domain" description="SusD-like N-terminal" evidence="7">
    <location>
        <begin position="92"/>
        <end position="247"/>
    </location>
</feature>
<keyword evidence="9" id="KW-1185">Reference proteome</keyword>
<evidence type="ECO:0000256" key="5">
    <source>
        <dbReference type="ARBA" id="ARBA00023237"/>
    </source>
</evidence>
<dbReference type="STRING" id="1391627.SAMN05216464_11064"/>
<accession>A0A1G7GBF1</accession>
<dbReference type="InterPro" id="IPR012944">
    <property type="entry name" value="SusD_RagB_dom"/>
</dbReference>
<protein>
    <submittedName>
        <fullName evidence="8">SusD family protein</fullName>
    </submittedName>
</protein>
<dbReference type="Proteomes" id="UP000199072">
    <property type="component" value="Unassembled WGS sequence"/>
</dbReference>
<dbReference type="EMBL" id="FNAI01000010">
    <property type="protein sequence ID" value="SDE85468.1"/>
    <property type="molecule type" value="Genomic_DNA"/>
</dbReference>
<dbReference type="InterPro" id="IPR033985">
    <property type="entry name" value="SusD-like_N"/>
</dbReference>
<evidence type="ECO:0000256" key="3">
    <source>
        <dbReference type="ARBA" id="ARBA00022729"/>
    </source>
</evidence>
<organism evidence="8 9">
    <name type="scientific">Mucilaginibacter pineti</name>
    <dbReference type="NCBI Taxonomy" id="1391627"/>
    <lineage>
        <taxon>Bacteria</taxon>
        <taxon>Pseudomonadati</taxon>
        <taxon>Bacteroidota</taxon>
        <taxon>Sphingobacteriia</taxon>
        <taxon>Sphingobacteriales</taxon>
        <taxon>Sphingobacteriaceae</taxon>
        <taxon>Mucilaginibacter</taxon>
    </lineage>
</organism>
<keyword evidence="5" id="KW-0998">Cell outer membrane</keyword>
<evidence type="ECO:0000259" key="7">
    <source>
        <dbReference type="Pfam" id="PF14322"/>
    </source>
</evidence>
<dbReference type="OrthoDB" id="621570at2"/>
<feature type="domain" description="RagB/SusD" evidence="6">
    <location>
        <begin position="339"/>
        <end position="499"/>
    </location>
</feature>
<name>A0A1G7GBF1_9SPHI</name>
<dbReference type="Gene3D" id="1.25.40.390">
    <property type="match status" value="1"/>
</dbReference>
<comment type="similarity">
    <text evidence="2">Belongs to the SusD family.</text>
</comment>
<dbReference type="AlphaFoldDB" id="A0A1G7GBF1"/>